<dbReference type="EMBL" id="KQ947404">
    <property type="protein sequence ID" value="KUJ23978.1"/>
    <property type="molecule type" value="Genomic_DNA"/>
</dbReference>
<dbReference type="InterPro" id="IPR013083">
    <property type="entry name" value="Znf_RING/FYVE/PHD"/>
</dbReference>
<dbReference type="PROSITE" id="PS50089">
    <property type="entry name" value="ZF_RING_2"/>
    <property type="match status" value="1"/>
</dbReference>
<keyword evidence="1" id="KW-0862">Zinc</keyword>
<keyword evidence="1" id="KW-0863">Zinc-finger</keyword>
<dbReference type="KEGG" id="psco:LY89DRAFT_712928"/>
<dbReference type="CDD" id="cd16448">
    <property type="entry name" value="RING-H2"/>
    <property type="match status" value="1"/>
</dbReference>
<dbReference type="InParanoid" id="A0A194XUU4"/>
<dbReference type="Gene3D" id="3.30.40.10">
    <property type="entry name" value="Zinc/RING finger domain, C3HC4 (zinc finger)"/>
    <property type="match status" value="1"/>
</dbReference>
<dbReference type="RefSeq" id="XP_018078333.1">
    <property type="nucleotide sequence ID" value="XM_018218013.1"/>
</dbReference>
<evidence type="ECO:0000313" key="3">
    <source>
        <dbReference type="EMBL" id="KUJ23978.1"/>
    </source>
</evidence>
<evidence type="ECO:0000259" key="2">
    <source>
        <dbReference type="PROSITE" id="PS50089"/>
    </source>
</evidence>
<reference evidence="3 4" key="1">
    <citation type="submission" date="2015-10" db="EMBL/GenBank/DDBJ databases">
        <title>Full genome of DAOMC 229536 Phialocephala scopiformis, a fungal endophyte of spruce producing the potent anti-insectan compound rugulosin.</title>
        <authorList>
            <consortium name="DOE Joint Genome Institute"/>
            <person name="Walker A.K."/>
            <person name="Frasz S.L."/>
            <person name="Seifert K.A."/>
            <person name="Miller J.D."/>
            <person name="Mondo S.J."/>
            <person name="Labutti K."/>
            <person name="Lipzen A."/>
            <person name="Dockter R."/>
            <person name="Kennedy M."/>
            <person name="Grigoriev I.V."/>
            <person name="Spatafora J.W."/>
        </authorList>
    </citation>
    <scope>NUCLEOTIDE SEQUENCE [LARGE SCALE GENOMIC DNA]</scope>
    <source>
        <strain evidence="3 4">CBS 120377</strain>
    </source>
</reference>
<dbReference type="Proteomes" id="UP000070700">
    <property type="component" value="Unassembled WGS sequence"/>
</dbReference>
<dbReference type="SMART" id="SM00184">
    <property type="entry name" value="RING"/>
    <property type="match status" value="1"/>
</dbReference>
<keyword evidence="4" id="KW-1185">Reference proteome</keyword>
<evidence type="ECO:0000256" key="1">
    <source>
        <dbReference type="PROSITE-ProRule" id="PRU00175"/>
    </source>
</evidence>
<dbReference type="InterPro" id="IPR001841">
    <property type="entry name" value="Znf_RING"/>
</dbReference>
<keyword evidence="1" id="KW-0479">Metal-binding</keyword>
<dbReference type="OrthoDB" id="1681166at2759"/>
<proteinExistence type="predicted"/>
<dbReference type="SUPFAM" id="SSF57850">
    <property type="entry name" value="RING/U-box"/>
    <property type="match status" value="1"/>
</dbReference>
<dbReference type="GO" id="GO:0008270">
    <property type="term" value="F:zinc ion binding"/>
    <property type="evidence" value="ECO:0007669"/>
    <property type="project" value="UniProtKB-KW"/>
</dbReference>
<name>A0A194XUU4_MOLSC</name>
<organism evidence="3 4">
    <name type="scientific">Mollisia scopiformis</name>
    <name type="common">Conifer needle endophyte fungus</name>
    <name type="synonym">Phialocephala scopiformis</name>
    <dbReference type="NCBI Taxonomy" id="149040"/>
    <lineage>
        <taxon>Eukaryota</taxon>
        <taxon>Fungi</taxon>
        <taxon>Dikarya</taxon>
        <taxon>Ascomycota</taxon>
        <taxon>Pezizomycotina</taxon>
        <taxon>Leotiomycetes</taxon>
        <taxon>Helotiales</taxon>
        <taxon>Mollisiaceae</taxon>
        <taxon>Mollisia</taxon>
    </lineage>
</organism>
<protein>
    <recommendedName>
        <fullName evidence="2">RING-type domain-containing protein</fullName>
    </recommendedName>
</protein>
<dbReference type="AlphaFoldDB" id="A0A194XUU4"/>
<gene>
    <name evidence="3" type="ORF">LY89DRAFT_712928</name>
</gene>
<accession>A0A194XUU4</accession>
<sequence>MGSRVARLRADRDARLQQRIENLEDLWYDELEDDTDLFYKPWKTPGIVPDNLGPGTDPSAQPMTPWYIDTDPWFSSRSMDGEFSYILEDISKYAKARLGPQRAADIDEMMQKLKGGMFDRDVLLWGIGSDALIPDDDTPLHIIATVLENGKKLGTEDIDFDDVEAVGWDREIDDDGDEYWSNNITKKRRYIKPISKRVLDLYPTASLWSPIRELWGLLKHLRILRRFADGRNPEVTARPLPNGENIPPQHDALTIAWVLHRAWIRMLHYRTLVIGIPVDGSPNPEIKNRGLGYLYRNFQLSLALLSLEMRDVKRDPESQQDNLARYSTIHRTSQDIDAALKALGQFIDTETRPPTRTRTKAETRVYNLRPDRIKPAIELALQGLPVMWKLWSRILRKTRDFNKASDVSHIEDVLVSKRLVYDDEWFFMAETLIRDPDYDPEVFLDEADPSVEMGEQRMIGILQKTAEVNRLRRNKLLLTEWSESRPWKQLYVMCDTSAKGQPDLIPLIEAFWTKLETMKQHYKLAETNNPSNEANVWSKLFTIHPLATTDPPSAARMGGFYEGDCCICQEDYKDEPDKIFMRLHCNHYVHFTCVRTMWDNPDKLTFPCPLCRTSASDWHLHDHAGISPENPVLDVWDYEELEGMGYIAGAPNAAIPTDPHPDMDAHYHRTDLCKFVMSTLWDEDAGYPYVNPANPRNMNDVLVGGAGVRNREPSVEMAVMRKKRRIRNRARAELAADAQRGYEFLDPSDAENLGI</sequence>
<feature type="domain" description="RING-type" evidence="2">
    <location>
        <begin position="565"/>
        <end position="612"/>
    </location>
</feature>
<evidence type="ECO:0000313" key="4">
    <source>
        <dbReference type="Proteomes" id="UP000070700"/>
    </source>
</evidence>
<dbReference type="GeneID" id="28827739"/>